<evidence type="ECO:0000313" key="1">
    <source>
        <dbReference type="EMBL" id="CAG8451922.1"/>
    </source>
</evidence>
<proteinExistence type="predicted"/>
<organism evidence="1 2">
    <name type="scientific">Racocetra fulgida</name>
    <dbReference type="NCBI Taxonomy" id="60492"/>
    <lineage>
        <taxon>Eukaryota</taxon>
        <taxon>Fungi</taxon>
        <taxon>Fungi incertae sedis</taxon>
        <taxon>Mucoromycota</taxon>
        <taxon>Glomeromycotina</taxon>
        <taxon>Glomeromycetes</taxon>
        <taxon>Diversisporales</taxon>
        <taxon>Gigasporaceae</taxon>
        <taxon>Racocetra</taxon>
    </lineage>
</organism>
<reference evidence="1" key="1">
    <citation type="submission" date="2021-06" db="EMBL/GenBank/DDBJ databases">
        <authorList>
            <person name="Kallberg Y."/>
            <person name="Tangrot J."/>
            <person name="Rosling A."/>
        </authorList>
    </citation>
    <scope>NUCLEOTIDE SEQUENCE</scope>
    <source>
        <strain evidence="1">IN212</strain>
    </source>
</reference>
<accession>A0A9N8YVF3</accession>
<comment type="caution">
    <text evidence="1">The sequence shown here is derived from an EMBL/GenBank/DDBJ whole genome shotgun (WGS) entry which is preliminary data.</text>
</comment>
<dbReference type="AlphaFoldDB" id="A0A9N8YVF3"/>
<sequence length="101" mass="11420">MTSVGLIAKYLFSCYGLTQDPEIYDFMLVLDIYDYLHSGNILIDEKLDSLRICDLGFCGPVEKDSNSINVLEAKDNGILEETFLFGKSLPVDTYFQIHLSI</sequence>
<evidence type="ECO:0000313" key="2">
    <source>
        <dbReference type="Proteomes" id="UP000789396"/>
    </source>
</evidence>
<protein>
    <submittedName>
        <fullName evidence="1">6307_t:CDS:1</fullName>
    </submittedName>
</protein>
<name>A0A9N8YVF3_9GLOM</name>
<gene>
    <name evidence="1" type="ORF">RFULGI_LOCUS270</name>
</gene>
<keyword evidence="2" id="KW-1185">Reference proteome</keyword>
<dbReference type="Proteomes" id="UP000789396">
    <property type="component" value="Unassembled WGS sequence"/>
</dbReference>
<dbReference type="EMBL" id="CAJVPZ010000075">
    <property type="protein sequence ID" value="CAG8451922.1"/>
    <property type="molecule type" value="Genomic_DNA"/>
</dbReference>